<dbReference type="PANTHER" id="PTHR12984:SF15">
    <property type="entry name" value="PROTEIN-ASSOCIATING WITH THE CARBOXYL-TERMINAL DOMAIN OF EZRIN"/>
    <property type="match status" value="1"/>
</dbReference>
<evidence type="ECO:0000256" key="1">
    <source>
        <dbReference type="SAM" id="MobiDB-lite"/>
    </source>
</evidence>
<feature type="compositionally biased region" description="Acidic residues" evidence="1">
    <location>
        <begin position="593"/>
        <end position="611"/>
    </location>
</feature>
<gene>
    <name evidence="2" type="ORF">PVAND_016686</name>
</gene>
<dbReference type="AlphaFoldDB" id="A0A9J6BGP1"/>
<dbReference type="SUPFAM" id="SSF48371">
    <property type="entry name" value="ARM repeat"/>
    <property type="match status" value="1"/>
</dbReference>
<evidence type="ECO:0000313" key="3">
    <source>
        <dbReference type="Proteomes" id="UP001107558"/>
    </source>
</evidence>
<sequence length="611" mass="69811">MGADNSHMRNVSISEKQLVEKLKYDLVLFDGKLSENHSSDQKISIFEDVGNGKENPFKDYTLDRPLARAIKNLKIYRHPYSILKFLASTNDRTLVTEFVIGSLEKYHRGLNELQVCLGIKNILNALIFLVETANVRHLNIAPESIFITENSTWKLAGAEHIHTNVTKELLEKSRKHRNQASIDPNENEGVGLEQYAFASLCETVIRKDSNIPFATDFLNYCSTHLKHKNASMRPLLSAVQLHNFFNHDFIIIHGFLSELPLKTQQAKQEFFKSLNEKLKQFDEEVVGSQLSHLLLSRLVLLDPAAQFYLLPFLLKPQNLEEDDEDASNVDYLFTAGAFVKFMVPKLKQVYRVLDVQIRLVLLEFFNLYINAFTKEELVDEILPQLLLGIRDTNDLLVTKTLLCLADLIPIVGANQVIGKNRQKIFADGRPQQTETWTNDQNIPRSITPINSSIDILSSSPVDHVDVSEHIDLVEKLTINDEQQVEQNDMTDNEEEWNWEEQGQETEIEVTVIEEKVEIPKMLTIVRPKIDDNIDGLDIKNKKLTKLQDDGEDFFSDFGMTPTFNAATIVSSPVKEEKSKNVTDRLQMSIVGDIENENEGWGDDNWDENDNL</sequence>
<dbReference type="Gene3D" id="1.25.10.10">
    <property type="entry name" value="Leucine-rich Repeat Variant"/>
    <property type="match status" value="1"/>
</dbReference>
<dbReference type="Gene3D" id="1.10.510.10">
    <property type="entry name" value="Transferase(Phosphotransferase) domain 1"/>
    <property type="match status" value="1"/>
</dbReference>
<protein>
    <recommendedName>
        <fullName evidence="4">Protein-associating with the carboxyl-terminal domain of ezrin</fullName>
    </recommendedName>
</protein>
<dbReference type="Proteomes" id="UP001107558">
    <property type="component" value="Chromosome 4"/>
</dbReference>
<reference evidence="2" key="1">
    <citation type="submission" date="2021-03" db="EMBL/GenBank/DDBJ databases">
        <title>Chromosome level genome of the anhydrobiotic midge Polypedilum vanderplanki.</title>
        <authorList>
            <person name="Yoshida Y."/>
            <person name="Kikawada T."/>
            <person name="Gusev O."/>
        </authorList>
    </citation>
    <scope>NUCLEOTIDE SEQUENCE</scope>
    <source>
        <strain evidence="2">NIAS01</strain>
        <tissue evidence="2">Whole body or cell culture</tissue>
    </source>
</reference>
<accession>A0A9J6BGP1</accession>
<feature type="region of interest" description="Disordered" evidence="1">
    <location>
        <begin position="592"/>
        <end position="611"/>
    </location>
</feature>
<keyword evidence="3" id="KW-1185">Reference proteome</keyword>
<name>A0A9J6BGP1_POLVA</name>
<dbReference type="InterPro" id="IPR051177">
    <property type="entry name" value="CIK-Related_Protein"/>
</dbReference>
<dbReference type="SUPFAM" id="SSF56112">
    <property type="entry name" value="Protein kinase-like (PK-like)"/>
    <property type="match status" value="1"/>
</dbReference>
<evidence type="ECO:0000313" key="2">
    <source>
        <dbReference type="EMBL" id="KAG5668759.1"/>
    </source>
</evidence>
<proteinExistence type="predicted"/>
<dbReference type="InterPro" id="IPR011989">
    <property type="entry name" value="ARM-like"/>
</dbReference>
<dbReference type="EMBL" id="JADBJN010000004">
    <property type="protein sequence ID" value="KAG5668759.1"/>
    <property type="molecule type" value="Genomic_DNA"/>
</dbReference>
<evidence type="ECO:0008006" key="4">
    <source>
        <dbReference type="Google" id="ProtNLM"/>
    </source>
</evidence>
<organism evidence="2 3">
    <name type="scientific">Polypedilum vanderplanki</name>
    <name type="common">Sleeping chironomid midge</name>
    <dbReference type="NCBI Taxonomy" id="319348"/>
    <lineage>
        <taxon>Eukaryota</taxon>
        <taxon>Metazoa</taxon>
        <taxon>Ecdysozoa</taxon>
        <taxon>Arthropoda</taxon>
        <taxon>Hexapoda</taxon>
        <taxon>Insecta</taxon>
        <taxon>Pterygota</taxon>
        <taxon>Neoptera</taxon>
        <taxon>Endopterygota</taxon>
        <taxon>Diptera</taxon>
        <taxon>Nematocera</taxon>
        <taxon>Chironomoidea</taxon>
        <taxon>Chironomidae</taxon>
        <taxon>Chironominae</taxon>
        <taxon>Polypedilum</taxon>
        <taxon>Polypedilum</taxon>
    </lineage>
</organism>
<dbReference type="PANTHER" id="PTHR12984">
    <property type="entry name" value="SCY1-RELATED S/T PROTEIN KINASE-LIKE"/>
    <property type="match status" value="1"/>
</dbReference>
<dbReference type="OrthoDB" id="9942861at2759"/>
<comment type="caution">
    <text evidence="2">The sequence shown here is derived from an EMBL/GenBank/DDBJ whole genome shotgun (WGS) entry which is preliminary data.</text>
</comment>
<dbReference type="InterPro" id="IPR016024">
    <property type="entry name" value="ARM-type_fold"/>
</dbReference>
<dbReference type="InterPro" id="IPR011009">
    <property type="entry name" value="Kinase-like_dom_sf"/>
</dbReference>